<dbReference type="STRING" id="1210086.GCA_001613105_02237"/>
<proteinExistence type="predicted"/>
<dbReference type="RefSeq" id="WP_067995835.1">
    <property type="nucleotide sequence ID" value="NZ_QQBC01000006.1"/>
</dbReference>
<dbReference type="AlphaFoldDB" id="A0A370I3M0"/>
<dbReference type="Gene3D" id="1.10.287.1060">
    <property type="entry name" value="ESAT-6-like"/>
    <property type="match status" value="1"/>
</dbReference>
<comment type="caution">
    <text evidence="2">The sequence shown here is derived from an EMBL/GenBank/DDBJ whole genome shotgun (WGS) entry which is preliminary data.</text>
</comment>
<keyword evidence="3" id="KW-1185">Reference proteome</keyword>
<protein>
    <submittedName>
        <fullName evidence="2">Uncharacterized protein</fullName>
    </submittedName>
</protein>
<name>A0A370I3M0_9NOCA</name>
<dbReference type="InterPro" id="IPR036689">
    <property type="entry name" value="ESAT-6-like_sf"/>
</dbReference>
<dbReference type="Proteomes" id="UP000254869">
    <property type="component" value="Unassembled WGS sequence"/>
</dbReference>
<accession>A0A370I3M0</accession>
<dbReference type="SUPFAM" id="SSF140453">
    <property type="entry name" value="EsxAB dimer-like"/>
    <property type="match status" value="1"/>
</dbReference>
<gene>
    <name evidence="2" type="ORF">DFR76_106203</name>
</gene>
<evidence type="ECO:0000256" key="1">
    <source>
        <dbReference type="SAM" id="MobiDB-lite"/>
    </source>
</evidence>
<evidence type="ECO:0000313" key="3">
    <source>
        <dbReference type="Proteomes" id="UP000254869"/>
    </source>
</evidence>
<reference evidence="2 3" key="1">
    <citation type="submission" date="2018-07" db="EMBL/GenBank/DDBJ databases">
        <title>Genomic Encyclopedia of Type Strains, Phase IV (KMG-IV): sequencing the most valuable type-strain genomes for metagenomic binning, comparative biology and taxonomic classification.</title>
        <authorList>
            <person name="Goeker M."/>
        </authorList>
    </citation>
    <scope>NUCLEOTIDE SEQUENCE [LARGE SCALE GENOMIC DNA]</scope>
    <source>
        <strain evidence="2 3">DSM 44290</strain>
    </source>
</reference>
<evidence type="ECO:0000313" key="2">
    <source>
        <dbReference type="EMBL" id="RDI65333.1"/>
    </source>
</evidence>
<sequence>MRDRINVEFHDMHSTGKQLAGWHSESSHLFESGHTDIEDATSGGWVGDSRIAMEAALRKMRDSAATLTGRLDDHSTKFHGAFPTYHGGDRESGGEIGRIGSHGPRLTNL</sequence>
<dbReference type="EMBL" id="QQBC01000006">
    <property type="protein sequence ID" value="RDI65333.1"/>
    <property type="molecule type" value="Genomic_DNA"/>
</dbReference>
<feature type="region of interest" description="Disordered" evidence="1">
    <location>
        <begin position="78"/>
        <end position="109"/>
    </location>
</feature>
<organism evidence="2 3">
    <name type="scientific">Nocardia pseudobrasiliensis</name>
    <dbReference type="NCBI Taxonomy" id="45979"/>
    <lineage>
        <taxon>Bacteria</taxon>
        <taxon>Bacillati</taxon>
        <taxon>Actinomycetota</taxon>
        <taxon>Actinomycetes</taxon>
        <taxon>Mycobacteriales</taxon>
        <taxon>Nocardiaceae</taxon>
        <taxon>Nocardia</taxon>
    </lineage>
</organism>